<protein>
    <recommendedName>
        <fullName evidence="1">PPC domain-containing protein</fullName>
    </recommendedName>
</protein>
<evidence type="ECO:0000313" key="2">
    <source>
        <dbReference type="EMBL" id="KPL77904.1"/>
    </source>
</evidence>
<dbReference type="Proteomes" id="UP000050417">
    <property type="component" value="Unassembled WGS sequence"/>
</dbReference>
<gene>
    <name evidence="2" type="ORF">ADN00_08530</name>
</gene>
<dbReference type="EMBL" id="LGCL01000021">
    <property type="protein sequence ID" value="KPL77904.1"/>
    <property type="molecule type" value="Genomic_DNA"/>
</dbReference>
<dbReference type="RefSeq" id="WP_075062562.1">
    <property type="nucleotide sequence ID" value="NZ_LGCL01000021.1"/>
</dbReference>
<dbReference type="InterPro" id="IPR005175">
    <property type="entry name" value="PPC_dom"/>
</dbReference>
<dbReference type="STRING" id="1134406.ADN00_08530"/>
<feature type="domain" description="PPC" evidence="1">
    <location>
        <begin position="1"/>
        <end position="131"/>
    </location>
</feature>
<dbReference type="AlphaFoldDB" id="A0A0P6XDV9"/>
<evidence type="ECO:0000259" key="1">
    <source>
        <dbReference type="PROSITE" id="PS51742"/>
    </source>
</evidence>
<name>A0A0P6XDV9_9CHLR</name>
<evidence type="ECO:0000313" key="3">
    <source>
        <dbReference type="Proteomes" id="UP000050417"/>
    </source>
</evidence>
<proteinExistence type="predicted"/>
<dbReference type="CDD" id="cd11378">
    <property type="entry name" value="DUF296"/>
    <property type="match status" value="1"/>
</dbReference>
<dbReference type="OrthoDB" id="9799092at2"/>
<reference evidence="2 3" key="1">
    <citation type="submission" date="2015-07" db="EMBL/GenBank/DDBJ databases">
        <title>Genome sequence of Ornatilinea apprima DSM 23815.</title>
        <authorList>
            <person name="Hemp J."/>
            <person name="Ward L.M."/>
            <person name="Pace L.A."/>
            <person name="Fischer W.W."/>
        </authorList>
    </citation>
    <scope>NUCLEOTIDE SEQUENCE [LARGE SCALE GENOMIC DNA]</scope>
    <source>
        <strain evidence="2 3">P3M-1</strain>
    </source>
</reference>
<keyword evidence="3" id="KW-1185">Reference proteome</keyword>
<dbReference type="PROSITE" id="PS51742">
    <property type="entry name" value="PPC"/>
    <property type="match status" value="1"/>
</dbReference>
<comment type="caution">
    <text evidence="2">The sequence shown here is derived from an EMBL/GenBank/DDBJ whole genome shotgun (WGS) entry which is preliminary data.</text>
</comment>
<dbReference type="PANTHER" id="PTHR34988:SF1">
    <property type="entry name" value="DNA-BINDING PROTEIN"/>
    <property type="match status" value="1"/>
</dbReference>
<dbReference type="Gene3D" id="3.30.1330.80">
    <property type="entry name" value="Hypothetical protein, similar to alpha- acetolactate decarboxylase, domain 2"/>
    <property type="match status" value="1"/>
</dbReference>
<sequence>MKTYVLRLHPGQDLRLELVKFAQENDIQAGFIISCVGSLKRAALRMAGQFGPVASFFEEKFEILSLVGTISPDKPHLHIALSNADAKMVGGHLQGGSLVDLTAEIIIGDLEDKVFRRELDTQTGFPELVVYPRGE</sequence>
<dbReference type="Pfam" id="PF03479">
    <property type="entry name" value="PCC"/>
    <property type="match status" value="1"/>
</dbReference>
<dbReference type="SUPFAM" id="SSF117856">
    <property type="entry name" value="AF0104/ALDC/Ptd012-like"/>
    <property type="match status" value="1"/>
</dbReference>
<accession>A0A0P6XDV9</accession>
<organism evidence="2 3">
    <name type="scientific">Ornatilinea apprima</name>
    <dbReference type="NCBI Taxonomy" id="1134406"/>
    <lineage>
        <taxon>Bacteria</taxon>
        <taxon>Bacillati</taxon>
        <taxon>Chloroflexota</taxon>
        <taxon>Anaerolineae</taxon>
        <taxon>Anaerolineales</taxon>
        <taxon>Anaerolineaceae</taxon>
        <taxon>Ornatilinea</taxon>
    </lineage>
</organism>
<dbReference type="PANTHER" id="PTHR34988">
    <property type="entry name" value="PROTEIN, PUTATIVE-RELATED"/>
    <property type="match status" value="1"/>
</dbReference>